<proteinExistence type="predicted"/>
<name>A0A5B0PVY9_PUCGR</name>
<dbReference type="AlphaFoldDB" id="A0A5B0PVY9"/>
<evidence type="ECO:0000313" key="1">
    <source>
        <dbReference type="EMBL" id="KAA1105183.1"/>
    </source>
</evidence>
<sequence>MSHSPIDLLRKLHIQPKRLPFTHDAVYTQDNRIVETLVAPCLDKYGHGVAEGQAYEIHGLITRDDLCGTTWEFNPLLLDCTATRDQDMREDALQVMGCGQVKSVSKVMNPSAPTGSYHQILVNHQPTIQLVVGTSLQDLGLNSNDLIGLNLNFCGCFVGEEIETGTLKLLVRNNLLSQP</sequence>
<reference evidence="1 2" key="1">
    <citation type="submission" date="2019-05" db="EMBL/GenBank/DDBJ databases">
        <title>Emergence of the Ug99 lineage of the wheat stem rust pathogen through somatic hybridization.</title>
        <authorList>
            <person name="Li F."/>
            <person name="Upadhyaya N.M."/>
            <person name="Sperschneider J."/>
            <person name="Matny O."/>
            <person name="Nguyen-Phuc H."/>
            <person name="Mago R."/>
            <person name="Raley C."/>
            <person name="Miller M.E."/>
            <person name="Silverstein K.A.T."/>
            <person name="Henningsen E."/>
            <person name="Hirsch C.D."/>
            <person name="Visser B."/>
            <person name="Pretorius Z.A."/>
            <person name="Steffenson B.J."/>
            <person name="Schwessinger B."/>
            <person name="Dodds P.N."/>
            <person name="Figueroa M."/>
        </authorList>
    </citation>
    <scope>NUCLEOTIDE SEQUENCE [LARGE SCALE GENOMIC DNA]</scope>
    <source>
        <strain evidence="1 2">Ug99</strain>
    </source>
</reference>
<organism evidence="1 2">
    <name type="scientific">Puccinia graminis f. sp. tritici</name>
    <dbReference type="NCBI Taxonomy" id="56615"/>
    <lineage>
        <taxon>Eukaryota</taxon>
        <taxon>Fungi</taxon>
        <taxon>Dikarya</taxon>
        <taxon>Basidiomycota</taxon>
        <taxon>Pucciniomycotina</taxon>
        <taxon>Pucciniomycetes</taxon>
        <taxon>Pucciniales</taxon>
        <taxon>Pucciniaceae</taxon>
        <taxon>Puccinia</taxon>
    </lineage>
</organism>
<dbReference type="EMBL" id="VDEP01000311">
    <property type="protein sequence ID" value="KAA1105183.1"/>
    <property type="molecule type" value="Genomic_DNA"/>
</dbReference>
<gene>
    <name evidence="1" type="ORF">PGTUg99_007482</name>
</gene>
<accession>A0A5B0PVY9</accession>
<evidence type="ECO:0000313" key="2">
    <source>
        <dbReference type="Proteomes" id="UP000325313"/>
    </source>
</evidence>
<dbReference type="Proteomes" id="UP000325313">
    <property type="component" value="Unassembled WGS sequence"/>
</dbReference>
<comment type="caution">
    <text evidence="1">The sequence shown here is derived from an EMBL/GenBank/DDBJ whole genome shotgun (WGS) entry which is preliminary data.</text>
</comment>
<protein>
    <submittedName>
        <fullName evidence="1">Uncharacterized protein</fullName>
    </submittedName>
</protein>